<feature type="chain" id="PRO_5002934998" description="Kringle domain-containing protein" evidence="4">
    <location>
        <begin position="21"/>
        <end position="502"/>
    </location>
</feature>
<feature type="signal peptide" evidence="4">
    <location>
        <begin position="1"/>
        <end position="20"/>
    </location>
</feature>
<dbReference type="CDD" id="cd00108">
    <property type="entry name" value="KR"/>
    <property type="match status" value="2"/>
</dbReference>
<dbReference type="GO" id="GO:0006508">
    <property type="term" value="P:proteolysis"/>
    <property type="evidence" value="ECO:0007669"/>
    <property type="project" value="InterPro"/>
</dbReference>
<evidence type="ECO:0000256" key="1">
    <source>
        <dbReference type="ARBA" id="ARBA00022572"/>
    </source>
</evidence>
<dbReference type="SMART" id="SM00042">
    <property type="entry name" value="CUB"/>
    <property type="match status" value="1"/>
</dbReference>
<evidence type="ECO:0000313" key="7">
    <source>
        <dbReference type="EMBL" id="EEN66318.1"/>
    </source>
</evidence>
<dbReference type="PANTHER" id="PTHR24261">
    <property type="entry name" value="PLASMINOGEN-RELATED"/>
    <property type="match status" value="1"/>
</dbReference>
<dbReference type="Gene3D" id="2.60.120.290">
    <property type="entry name" value="Spermadhesin, CUB domain"/>
    <property type="match status" value="1"/>
</dbReference>
<feature type="domain" description="CUB" evidence="5">
    <location>
        <begin position="226"/>
        <end position="330"/>
    </location>
</feature>
<evidence type="ECO:0000256" key="2">
    <source>
        <dbReference type="ARBA" id="ARBA00023157"/>
    </source>
</evidence>
<dbReference type="SMART" id="SM00130">
    <property type="entry name" value="KR"/>
    <property type="match status" value="2"/>
</dbReference>
<comment type="caution">
    <text evidence="3">Lacks conserved residue(s) required for the propagation of feature annotation.</text>
</comment>
<dbReference type="Pfam" id="PF01421">
    <property type="entry name" value="Reprolysin"/>
    <property type="match status" value="1"/>
</dbReference>
<dbReference type="AlphaFoldDB" id="C3XZV2"/>
<dbReference type="InterPro" id="IPR000859">
    <property type="entry name" value="CUB_dom"/>
</dbReference>
<feature type="domain" description="Kringle" evidence="6">
    <location>
        <begin position="438"/>
        <end position="496"/>
    </location>
</feature>
<dbReference type="PANTHER" id="PTHR24261:SF7">
    <property type="entry name" value="KRINGLE DOMAIN-CONTAINING PROTEIN"/>
    <property type="match status" value="1"/>
</dbReference>
<organism>
    <name type="scientific">Branchiostoma floridae</name>
    <name type="common">Florida lancelet</name>
    <name type="synonym">Amphioxus</name>
    <dbReference type="NCBI Taxonomy" id="7739"/>
    <lineage>
        <taxon>Eukaryota</taxon>
        <taxon>Metazoa</taxon>
        <taxon>Chordata</taxon>
        <taxon>Cephalochordata</taxon>
        <taxon>Leptocardii</taxon>
        <taxon>Amphioxiformes</taxon>
        <taxon>Branchiostomatidae</taxon>
        <taxon>Branchiostoma</taxon>
    </lineage>
</organism>
<gene>
    <name evidence="7" type="ORF">BRAFLDRAFT_84055</name>
</gene>
<dbReference type="PROSITE" id="PS00021">
    <property type="entry name" value="KRINGLE_1"/>
    <property type="match status" value="2"/>
</dbReference>
<dbReference type="FunFam" id="2.60.120.290:FF:000120">
    <property type="entry name" value="Uncharacterized protein"/>
    <property type="match status" value="1"/>
</dbReference>
<dbReference type="FunFam" id="2.40.20.10:FF:000025">
    <property type="entry name" value="Plasminogen"/>
    <property type="match status" value="1"/>
</dbReference>
<dbReference type="Gene3D" id="2.40.20.10">
    <property type="entry name" value="Plasminogen Kringle 4"/>
    <property type="match status" value="2"/>
</dbReference>
<dbReference type="Pfam" id="PF00431">
    <property type="entry name" value="CUB"/>
    <property type="match status" value="1"/>
</dbReference>
<feature type="domain" description="Kringle" evidence="6">
    <location>
        <begin position="340"/>
        <end position="418"/>
    </location>
</feature>
<feature type="disulfide bond" evidence="3">
    <location>
        <begin position="362"/>
        <end position="401"/>
    </location>
</feature>
<feature type="disulfide bond" evidence="3">
    <location>
        <begin position="441"/>
        <end position="480"/>
    </location>
</feature>
<evidence type="ECO:0000256" key="3">
    <source>
        <dbReference type="PROSITE-ProRule" id="PRU00121"/>
    </source>
</evidence>
<dbReference type="CDD" id="cd00041">
    <property type="entry name" value="CUB"/>
    <property type="match status" value="1"/>
</dbReference>
<evidence type="ECO:0008006" key="8">
    <source>
        <dbReference type="Google" id="ProtNLM"/>
    </source>
</evidence>
<dbReference type="EMBL" id="GG666477">
    <property type="protein sequence ID" value="EEN66318.1"/>
    <property type="molecule type" value="Genomic_DNA"/>
</dbReference>
<dbReference type="InterPro" id="IPR050759">
    <property type="entry name" value="Serine_protease_kringle"/>
</dbReference>
<proteinExistence type="predicted"/>
<evidence type="ECO:0000259" key="6">
    <source>
        <dbReference type="PROSITE" id="PS50070"/>
    </source>
</evidence>
<evidence type="ECO:0000259" key="5">
    <source>
        <dbReference type="PROSITE" id="PS01180"/>
    </source>
</evidence>
<dbReference type="InParanoid" id="C3XZV2"/>
<dbReference type="InterPro" id="IPR001590">
    <property type="entry name" value="Peptidase_M12B"/>
</dbReference>
<reference evidence="7" key="1">
    <citation type="journal article" date="2008" name="Nature">
        <title>The amphioxus genome and the evolution of the chordate karyotype.</title>
        <authorList>
            <consortium name="US DOE Joint Genome Institute (JGI-PGF)"/>
            <person name="Putnam N.H."/>
            <person name="Butts T."/>
            <person name="Ferrier D.E.K."/>
            <person name="Furlong R.F."/>
            <person name="Hellsten U."/>
            <person name="Kawashima T."/>
            <person name="Robinson-Rechavi M."/>
            <person name="Shoguchi E."/>
            <person name="Terry A."/>
            <person name="Yu J.-K."/>
            <person name="Benito-Gutierrez E.L."/>
            <person name="Dubchak I."/>
            <person name="Garcia-Fernandez J."/>
            <person name="Gibson-Brown J.J."/>
            <person name="Grigoriev I.V."/>
            <person name="Horton A.C."/>
            <person name="de Jong P.J."/>
            <person name="Jurka J."/>
            <person name="Kapitonov V.V."/>
            <person name="Kohara Y."/>
            <person name="Kuroki Y."/>
            <person name="Lindquist E."/>
            <person name="Lucas S."/>
            <person name="Osoegawa K."/>
            <person name="Pennacchio L.A."/>
            <person name="Salamov A.A."/>
            <person name="Satou Y."/>
            <person name="Sauka-Spengler T."/>
            <person name="Schmutz J."/>
            <person name="Shin-I T."/>
            <person name="Toyoda A."/>
            <person name="Bronner-Fraser M."/>
            <person name="Fujiyama A."/>
            <person name="Holland L.Z."/>
            <person name="Holland P.W.H."/>
            <person name="Satoh N."/>
            <person name="Rokhsar D.S."/>
        </authorList>
    </citation>
    <scope>NUCLEOTIDE SEQUENCE [LARGE SCALE GENOMIC DNA]</scope>
    <source>
        <strain evidence="7">S238N-H82</strain>
        <tissue evidence="7">Testes</tissue>
    </source>
</reference>
<dbReference type="InterPro" id="IPR000001">
    <property type="entry name" value="Kringle"/>
</dbReference>
<dbReference type="GO" id="GO:0004222">
    <property type="term" value="F:metalloendopeptidase activity"/>
    <property type="evidence" value="ECO:0007669"/>
    <property type="project" value="InterPro"/>
</dbReference>
<keyword evidence="1 3" id="KW-0420">Kringle</keyword>
<sequence length="502" mass="57432">MAAVWVSFVLAAACFSSLDAAIIKDTVEDALFDSMPDEDDEKDEVGHKWMLVLRGDERRVIPFWNRTKLCNYHECFRQLKTWPEVPYYLLKDGHFLVDWPTKYIRMFLIYNKNAFVKVFNKDRQAVENHALETVAIIDKAYRTVNFRVLLSGVEILEEFWPGETENPHYSQYLKPKVREHIWSQLQSSEKKFDTAAYIAGPPYWHGTSASGAGMGDLCVVKDVNAYPFMMIGNKVFSWLLRAPVGQRVRVVLTVPQMMSEYFEVWIGCPYDWIEVRDGGEVTSPLIGRYCAPLRNPILWSSSNEMLVRLRSDSSFDSHFVIGYTFKPKEDSKDEEEEEKTCQIGDGSSYRGTLAATWSGRLCQAWGVQAPHSHSRTPANYPNSGLDKNYCRNPSGHHNLWCYTADPDKRWDSCVLRKCDTVLEDLGAEVQDLIKDAGGHTCQAWSSQTPHSHSYTPEKYPNAGLTNNYCRNPSKSDAPWCYTTSSKRWAFCAIPKCMENEGT</sequence>
<dbReference type="SUPFAM" id="SSF55486">
    <property type="entry name" value="Metalloproteases ('zincins'), catalytic domain"/>
    <property type="match status" value="1"/>
</dbReference>
<dbReference type="InterPro" id="IPR038178">
    <property type="entry name" value="Kringle_sf"/>
</dbReference>
<dbReference type="Pfam" id="PF00051">
    <property type="entry name" value="Kringle"/>
    <property type="match status" value="2"/>
</dbReference>
<name>C3XZV2_BRAFL</name>
<dbReference type="PROSITE" id="PS01180">
    <property type="entry name" value="CUB"/>
    <property type="match status" value="1"/>
</dbReference>
<protein>
    <recommendedName>
        <fullName evidence="8">Kringle domain-containing protein</fullName>
    </recommendedName>
</protein>
<dbReference type="SUPFAM" id="SSF49854">
    <property type="entry name" value="Spermadhesin, CUB domain"/>
    <property type="match status" value="1"/>
</dbReference>
<dbReference type="SUPFAM" id="SSF57440">
    <property type="entry name" value="Kringle-like"/>
    <property type="match status" value="2"/>
</dbReference>
<evidence type="ECO:0000256" key="4">
    <source>
        <dbReference type="SAM" id="SignalP"/>
    </source>
</evidence>
<dbReference type="PRINTS" id="PR00018">
    <property type="entry name" value="KRINGLE"/>
</dbReference>
<dbReference type="InterPro" id="IPR024079">
    <property type="entry name" value="MetalloPept_cat_dom_sf"/>
</dbReference>
<dbReference type="InterPro" id="IPR018056">
    <property type="entry name" value="Kringle_CS"/>
</dbReference>
<dbReference type="InterPro" id="IPR035914">
    <property type="entry name" value="Sperma_CUB_dom_sf"/>
</dbReference>
<accession>C3XZV2</accession>
<dbReference type="Gene3D" id="3.40.390.10">
    <property type="entry name" value="Collagenase (Catalytic Domain)"/>
    <property type="match status" value="1"/>
</dbReference>
<dbReference type="PROSITE" id="PS50070">
    <property type="entry name" value="KRINGLE_2"/>
    <property type="match status" value="2"/>
</dbReference>
<feature type="disulfide bond" evidence="3">
    <location>
        <begin position="390"/>
        <end position="413"/>
    </location>
</feature>
<keyword evidence="2 3" id="KW-1015">Disulfide bond</keyword>
<dbReference type="InterPro" id="IPR013806">
    <property type="entry name" value="Kringle-like"/>
</dbReference>
<feature type="disulfide bond" evidence="3">
    <location>
        <begin position="341"/>
        <end position="418"/>
    </location>
</feature>
<dbReference type="eggNOG" id="KOG3714">
    <property type="taxonomic scope" value="Eukaryota"/>
</dbReference>
<keyword evidence="4" id="KW-0732">Signal</keyword>